<evidence type="ECO:0000313" key="3">
    <source>
        <dbReference type="Proteomes" id="UP000050872"/>
    </source>
</evidence>
<feature type="compositionally biased region" description="Low complexity" evidence="1">
    <location>
        <begin position="50"/>
        <end position="62"/>
    </location>
</feature>
<evidence type="ECO:0000256" key="1">
    <source>
        <dbReference type="SAM" id="MobiDB-lite"/>
    </source>
</evidence>
<dbReference type="EMBL" id="AZEZ01000025">
    <property type="protein sequence ID" value="KRL44901.1"/>
    <property type="molecule type" value="Genomic_DNA"/>
</dbReference>
<evidence type="ECO:0000313" key="2">
    <source>
        <dbReference type="EMBL" id="KRL44901.1"/>
    </source>
</evidence>
<dbReference type="AlphaFoldDB" id="A0A0R1QRQ4"/>
<proteinExistence type="predicted"/>
<feature type="region of interest" description="Disordered" evidence="1">
    <location>
        <begin position="20"/>
        <end position="62"/>
    </location>
</feature>
<name>A0A0R1QRQ4_9LACO</name>
<sequence>MSVTPLTTAKAVTNTPIQVTKDTASSSSSSLGITTKPIAETESLSATAEDTTTTNSDDPNTSNVSVTVLSGILTLEAVPDFNFGSMMQGTIAPLKTNTVDTSEFNTEGTNATASKEGNDAGLLEVIDSRNDMKTMPGFTLSASISKLNPTVANSTDDSLRAILRLSSMPLLNSENVNVSNSSKDLTTEKTTIDSGKTGNENTMAVMALDAGSYNGGVIKANFNTPDSASLELPDGKVSTEASAKKMNSIVTWTLSAKPVVK</sequence>
<feature type="region of interest" description="Disordered" evidence="1">
    <location>
        <begin position="178"/>
        <end position="198"/>
    </location>
</feature>
<dbReference type="PATRIC" id="fig|1423770.3.peg.1450"/>
<comment type="caution">
    <text evidence="2">The sequence shown here is derived from an EMBL/GenBank/DDBJ whole genome shotgun (WGS) entry which is preliminary data.</text>
</comment>
<dbReference type="Proteomes" id="UP000050872">
    <property type="component" value="Unassembled WGS sequence"/>
</dbReference>
<keyword evidence="3" id="KW-1185">Reference proteome</keyword>
<evidence type="ECO:0008006" key="4">
    <source>
        <dbReference type="Google" id="ProtNLM"/>
    </source>
</evidence>
<accession>A0A0R1QRQ4</accession>
<protein>
    <recommendedName>
        <fullName evidence="4">WxL domain-containing protein</fullName>
    </recommendedName>
</protein>
<organism evidence="2 3">
    <name type="scientific">Companilactobacillus mindensis DSM 14500</name>
    <dbReference type="NCBI Taxonomy" id="1423770"/>
    <lineage>
        <taxon>Bacteria</taxon>
        <taxon>Bacillati</taxon>
        <taxon>Bacillota</taxon>
        <taxon>Bacilli</taxon>
        <taxon>Lactobacillales</taxon>
        <taxon>Lactobacillaceae</taxon>
        <taxon>Companilactobacillus</taxon>
    </lineage>
</organism>
<gene>
    <name evidence="2" type="ORF">FD29_GL001412</name>
</gene>
<reference evidence="2 3" key="1">
    <citation type="journal article" date="2015" name="Genome Announc.">
        <title>Expanding the biotechnology potential of lactobacilli through comparative genomics of 213 strains and associated genera.</title>
        <authorList>
            <person name="Sun Z."/>
            <person name="Harris H.M."/>
            <person name="McCann A."/>
            <person name="Guo C."/>
            <person name="Argimon S."/>
            <person name="Zhang W."/>
            <person name="Yang X."/>
            <person name="Jeffery I.B."/>
            <person name="Cooney J.C."/>
            <person name="Kagawa T.F."/>
            <person name="Liu W."/>
            <person name="Song Y."/>
            <person name="Salvetti E."/>
            <person name="Wrobel A."/>
            <person name="Rasinkangas P."/>
            <person name="Parkhill J."/>
            <person name="Rea M.C."/>
            <person name="O'Sullivan O."/>
            <person name="Ritari J."/>
            <person name="Douillard F.P."/>
            <person name="Paul Ross R."/>
            <person name="Yang R."/>
            <person name="Briner A.E."/>
            <person name="Felis G.E."/>
            <person name="de Vos W.M."/>
            <person name="Barrangou R."/>
            <person name="Klaenhammer T.R."/>
            <person name="Caufield P.W."/>
            <person name="Cui Y."/>
            <person name="Zhang H."/>
            <person name="O'Toole P.W."/>
        </authorList>
    </citation>
    <scope>NUCLEOTIDE SEQUENCE [LARGE SCALE GENOMIC DNA]</scope>
    <source>
        <strain evidence="2 3">DSM 14500</strain>
    </source>
</reference>